<name>A0A1D7V2I4_9LEPT</name>
<keyword evidence="2" id="KW-1185">Reference proteome</keyword>
<evidence type="ECO:0000313" key="1">
    <source>
        <dbReference type="EMBL" id="AOP36040.1"/>
    </source>
</evidence>
<accession>A0A1D7V2I4</accession>
<sequence length="102" mass="11751">MKTIQLTEDSPELFLKKMQKALSGKELGSIVSFHLEDQKLTIRFAGFGESKIWYSIRRSETGFYEAIKLKEKIAFTHLAFRSGIESELRSLMERFGAKISDE</sequence>
<dbReference type="Proteomes" id="UP000094197">
    <property type="component" value="Chromosome 1"/>
</dbReference>
<reference evidence="1 2" key="1">
    <citation type="submission" date="2016-04" db="EMBL/GenBank/DDBJ databases">
        <title>Complete genome seqeunce of Leptospira alstonii serovar Room22.</title>
        <authorList>
            <person name="Nally J.E."/>
            <person name="Bayles D.O."/>
            <person name="Hurley D."/>
            <person name="Fanning S."/>
            <person name="McMahon B.J."/>
            <person name="Arent Z."/>
        </authorList>
    </citation>
    <scope>NUCLEOTIDE SEQUENCE [LARGE SCALE GENOMIC DNA]</scope>
    <source>
        <strain evidence="1 2">GWTS #1</strain>
    </source>
</reference>
<dbReference type="EMBL" id="CP015217">
    <property type="protein sequence ID" value="AOP36040.1"/>
    <property type="molecule type" value="Genomic_DNA"/>
</dbReference>
<proteinExistence type="predicted"/>
<dbReference type="RefSeq" id="WP_069609252.1">
    <property type="nucleotide sequence ID" value="NZ_CP015217.1"/>
</dbReference>
<gene>
    <name evidence="1" type="ORF">A0128_11355</name>
</gene>
<dbReference type="KEGG" id="laj:A0128_11355"/>
<organism evidence="1 2">
    <name type="scientific">Leptospira tipperaryensis</name>
    <dbReference type="NCBI Taxonomy" id="2564040"/>
    <lineage>
        <taxon>Bacteria</taxon>
        <taxon>Pseudomonadati</taxon>
        <taxon>Spirochaetota</taxon>
        <taxon>Spirochaetia</taxon>
        <taxon>Leptospirales</taxon>
        <taxon>Leptospiraceae</taxon>
        <taxon>Leptospira</taxon>
    </lineage>
</organism>
<dbReference type="AlphaFoldDB" id="A0A1D7V2I4"/>
<evidence type="ECO:0000313" key="2">
    <source>
        <dbReference type="Proteomes" id="UP000094197"/>
    </source>
</evidence>
<protein>
    <submittedName>
        <fullName evidence="1">Uncharacterized protein</fullName>
    </submittedName>
</protein>
<dbReference type="OrthoDB" id="330564at2"/>